<evidence type="ECO:0000256" key="1">
    <source>
        <dbReference type="ARBA" id="ARBA00022737"/>
    </source>
</evidence>
<accession>A0A6A6LYW5</accession>
<evidence type="ECO:0000256" key="2">
    <source>
        <dbReference type="PROSITE-ProRule" id="PRU00708"/>
    </source>
</evidence>
<name>A0A6A6LYW5_HEVBR</name>
<evidence type="ECO:0000313" key="3">
    <source>
        <dbReference type="EMBL" id="KAF2305418.1"/>
    </source>
</evidence>
<dbReference type="Gene3D" id="1.25.40.10">
    <property type="entry name" value="Tetratricopeptide repeat domain"/>
    <property type="match status" value="1"/>
</dbReference>
<proteinExistence type="predicted"/>
<evidence type="ECO:0008006" key="5">
    <source>
        <dbReference type="Google" id="ProtNLM"/>
    </source>
</evidence>
<comment type="caution">
    <text evidence="3">The sequence shown here is derived from an EMBL/GenBank/DDBJ whole genome shotgun (WGS) entry which is preliminary data.</text>
</comment>
<dbReference type="Proteomes" id="UP000467840">
    <property type="component" value="Chromosome 9"/>
</dbReference>
<dbReference type="GO" id="GO:0003723">
    <property type="term" value="F:RNA binding"/>
    <property type="evidence" value="ECO:0007669"/>
    <property type="project" value="InterPro"/>
</dbReference>
<dbReference type="EMBL" id="JAAGAX010000008">
    <property type="protein sequence ID" value="KAF2305418.1"/>
    <property type="molecule type" value="Genomic_DNA"/>
</dbReference>
<keyword evidence="1" id="KW-0677">Repeat</keyword>
<keyword evidence="4" id="KW-1185">Reference proteome</keyword>
<reference evidence="3 4" key="1">
    <citation type="journal article" date="2020" name="Mol. Plant">
        <title>The Chromosome-Based Rubber Tree Genome Provides New Insights into Spurge Genome Evolution and Rubber Biosynthesis.</title>
        <authorList>
            <person name="Liu J."/>
            <person name="Shi C."/>
            <person name="Shi C.C."/>
            <person name="Li W."/>
            <person name="Zhang Q.J."/>
            <person name="Zhang Y."/>
            <person name="Li K."/>
            <person name="Lu H.F."/>
            <person name="Shi C."/>
            <person name="Zhu S.T."/>
            <person name="Xiao Z.Y."/>
            <person name="Nan H."/>
            <person name="Yue Y."/>
            <person name="Zhu X.G."/>
            <person name="Wu Y."/>
            <person name="Hong X.N."/>
            <person name="Fan G.Y."/>
            <person name="Tong Y."/>
            <person name="Zhang D."/>
            <person name="Mao C.L."/>
            <person name="Liu Y.L."/>
            <person name="Hao S.J."/>
            <person name="Liu W.Q."/>
            <person name="Lv M.Q."/>
            <person name="Zhang H.B."/>
            <person name="Liu Y."/>
            <person name="Hu-Tang G.R."/>
            <person name="Wang J.P."/>
            <person name="Wang J.H."/>
            <person name="Sun Y.H."/>
            <person name="Ni S.B."/>
            <person name="Chen W.B."/>
            <person name="Zhang X.C."/>
            <person name="Jiao Y.N."/>
            <person name="Eichler E.E."/>
            <person name="Li G.H."/>
            <person name="Liu X."/>
            <person name="Gao L.Z."/>
        </authorList>
    </citation>
    <scope>NUCLEOTIDE SEQUENCE [LARGE SCALE GENOMIC DNA]</scope>
    <source>
        <strain evidence="4">cv. GT1</strain>
        <tissue evidence="3">Leaf</tissue>
    </source>
</reference>
<dbReference type="AlphaFoldDB" id="A0A6A6LYW5"/>
<dbReference type="InterPro" id="IPR011990">
    <property type="entry name" value="TPR-like_helical_dom_sf"/>
</dbReference>
<dbReference type="PANTHER" id="PTHR47926">
    <property type="entry name" value="PENTATRICOPEPTIDE REPEAT-CONTAINING PROTEIN"/>
    <property type="match status" value="1"/>
</dbReference>
<gene>
    <name evidence="3" type="ORF">GH714_005110</name>
</gene>
<dbReference type="GO" id="GO:0009451">
    <property type="term" value="P:RNA modification"/>
    <property type="evidence" value="ECO:0007669"/>
    <property type="project" value="InterPro"/>
</dbReference>
<organism evidence="3 4">
    <name type="scientific">Hevea brasiliensis</name>
    <name type="common">Para rubber tree</name>
    <name type="synonym">Siphonia brasiliensis</name>
    <dbReference type="NCBI Taxonomy" id="3981"/>
    <lineage>
        <taxon>Eukaryota</taxon>
        <taxon>Viridiplantae</taxon>
        <taxon>Streptophyta</taxon>
        <taxon>Embryophyta</taxon>
        <taxon>Tracheophyta</taxon>
        <taxon>Spermatophyta</taxon>
        <taxon>Magnoliopsida</taxon>
        <taxon>eudicotyledons</taxon>
        <taxon>Gunneridae</taxon>
        <taxon>Pentapetalae</taxon>
        <taxon>rosids</taxon>
        <taxon>fabids</taxon>
        <taxon>Malpighiales</taxon>
        <taxon>Euphorbiaceae</taxon>
        <taxon>Crotonoideae</taxon>
        <taxon>Micrandreae</taxon>
        <taxon>Hevea</taxon>
    </lineage>
</organism>
<feature type="repeat" description="PPR" evidence="2">
    <location>
        <begin position="26"/>
        <end position="60"/>
    </location>
</feature>
<dbReference type="InterPro" id="IPR046960">
    <property type="entry name" value="PPR_At4g14850-like_plant"/>
</dbReference>
<evidence type="ECO:0000313" key="4">
    <source>
        <dbReference type="Proteomes" id="UP000467840"/>
    </source>
</evidence>
<protein>
    <recommendedName>
        <fullName evidence="5">Pentacotripeptide-repeat region of PRORP domain-containing protein</fullName>
    </recommendedName>
</protein>
<sequence>MPGREIHRYMIANELAKDGKGRDVNNVLLNNAILDMYAKCGSIRDAHLVFNTMISKDVASWNIMIMGYGMHGYSNEALGFVIQEQEFLRQMKLKHRVAPTIEQYACIIDMLGHAGRLAEAYKLAQAMSI</sequence>
<dbReference type="PROSITE" id="PS51375">
    <property type="entry name" value="PPR"/>
    <property type="match status" value="1"/>
</dbReference>
<dbReference type="Pfam" id="PF01535">
    <property type="entry name" value="PPR"/>
    <property type="match status" value="2"/>
</dbReference>
<dbReference type="NCBIfam" id="TIGR00756">
    <property type="entry name" value="PPR"/>
    <property type="match status" value="1"/>
</dbReference>
<dbReference type="InterPro" id="IPR002885">
    <property type="entry name" value="PPR_rpt"/>
</dbReference>
<dbReference type="PANTHER" id="PTHR47926:SF347">
    <property type="entry name" value="PENTATRICOPEPTIDE REPEAT-CONTAINING PROTEIN"/>
    <property type="match status" value="1"/>
</dbReference>